<keyword evidence="6" id="KW-1185">Reference proteome</keyword>
<sequence>MKHITSDQNPQIKQLRMLRERPARQRDRILLDGVHLCQAWLQHHGQPECAVVAQGRLEQSDIAAILALIGASRILCVPDVLFSRLSEVESHQGILFVAARPVPALPDLVSENAVWLDRIQDPGNLGTLIRTAAAAGIRRLFLSRGTASAWSPKALRAGQGGHFVVTLHEEIMPETLLPRLAVPLAATTLEQARSLYDGALPQQCVWVFGNEGQGVDPALLQAAGLRIRIPHEQDRVESLNVAVAAALCLFEQRRQHGAVG</sequence>
<dbReference type="GO" id="GO:0005737">
    <property type="term" value="C:cytoplasm"/>
    <property type="evidence" value="ECO:0007669"/>
    <property type="project" value="UniProtKB-ARBA"/>
</dbReference>
<dbReference type="GO" id="GO:0006396">
    <property type="term" value="P:RNA processing"/>
    <property type="evidence" value="ECO:0007669"/>
    <property type="project" value="InterPro"/>
</dbReference>
<dbReference type="AlphaFoldDB" id="A0A2V1K274"/>
<dbReference type="GO" id="GO:0032259">
    <property type="term" value="P:methylation"/>
    <property type="evidence" value="ECO:0007669"/>
    <property type="project" value="UniProtKB-KW"/>
</dbReference>
<name>A0A2V1K274_9BURK</name>
<dbReference type="Pfam" id="PF22435">
    <property type="entry name" value="MRM3-like_sub_bind"/>
    <property type="match status" value="1"/>
</dbReference>
<protein>
    <submittedName>
        <fullName evidence="5">RNA methyltransferase</fullName>
    </submittedName>
</protein>
<evidence type="ECO:0000313" key="5">
    <source>
        <dbReference type="EMBL" id="PWF25336.1"/>
    </source>
</evidence>
<dbReference type="InterPro" id="IPR029064">
    <property type="entry name" value="Ribosomal_eL30-like_sf"/>
</dbReference>
<dbReference type="InterPro" id="IPR013123">
    <property type="entry name" value="SpoU_subst-bd"/>
</dbReference>
<keyword evidence="2 5" id="KW-0489">Methyltransferase</keyword>
<dbReference type="GO" id="GO:0008173">
    <property type="term" value="F:RNA methyltransferase activity"/>
    <property type="evidence" value="ECO:0007669"/>
    <property type="project" value="InterPro"/>
</dbReference>
<dbReference type="SUPFAM" id="SSF55315">
    <property type="entry name" value="L30e-like"/>
    <property type="match status" value="1"/>
</dbReference>
<dbReference type="PANTHER" id="PTHR43191">
    <property type="entry name" value="RRNA METHYLTRANSFERASE 3"/>
    <property type="match status" value="1"/>
</dbReference>
<keyword evidence="3 5" id="KW-0808">Transferase</keyword>
<dbReference type="SMART" id="SM00967">
    <property type="entry name" value="SpoU_sub_bind"/>
    <property type="match status" value="1"/>
</dbReference>
<feature type="domain" description="RNA 2-O ribose methyltransferase substrate binding" evidence="4">
    <location>
        <begin position="30"/>
        <end position="104"/>
    </location>
</feature>
<dbReference type="InterPro" id="IPR051259">
    <property type="entry name" value="rRNA_Methyltransferase"/>
</dbReference>
<dbReference type="Gene3D" id="3.30.1330.30">
    <property type="match status" value="1"/>
</dbReference>
<evidence type="ECO:0000256" key="3">
    <source>
        <dbReference type="ARBA" id="ARBA00022679"/>
    </source>
</evidence>
<dbReference type="InterPro" id="IPR001537">
    <property type="entry name" value="SpoU_MeTrfase"/>
</dbReference>
<comment type="caution">
    <text evidence="5">The sequence shown here is derived from an EMBL/GenBank/DDBJ whole genome shotgun (WGS) entry which is preliminary data.</text>
</comment>
<evidence type="ECO:0000259" key="4">
    <source>
        <dbReference type="SMART" id="SM00967"/>
    </source>
</evidence>
<dbReference type="CDD" id="cd18095">
    <property type="entry name" value="SpoU-like_rRNA-MTase"/>
    <property type="match status" value="1"/>
</dbReference>
<dbReference type="InterPro" id="IPR029026">
    <property type="entry name" value="tRNA_m1G_MTases_N"/>
</dbReference>
<dbReference type="PANTHER" id="PTHR43191:SF2">
    <property type="entry name" value="RRNA METHYLTRANSFERASE 3, MITOCHONDRIAL"/>
    <property type="match status" value="1"/>
</dbReference>
<dbReference type="Gene3D" id="3.40.1280.10">
    <property type="match status" value="1"/>
</dbReference>
<organism evidence="5 6">
    <name type="scientific">Corticimicrobacter populi</name>
    <dbReference type="NCBI Taxonomy" id="2175229"/>
    <lineage>
        <taxon>Bacteria</taxon>
        <taxon>Pseudomonadati</taxon>
        <taxon>Pseudomonadota</taxon>
        <taxon>Betaproteobacteria</taxon>
        <taxon>Burkholderiales</taxon>
        <taxon>Alcaligenaceae</taxon>
        <taxon>Corticimicrobacter</taxon>
    </lineage>
</organism>
<accession>A0A2V1K274</accession>
<dbReference type="SUPFAM" id="SSF75217">
    <property type="entry name" value="alpha/beta knot"/>
    <property type="match status" value="1"/>
</dbReference>
<dbReference type="RefSeq" id="WP_109060738.1">
    <property type="nucleotide sequence ID" value="NZ_QETA01000001.1"/>
</dbReference>
<evidence type="ECO:0000256" key="1">
    <source>
        <dbReference type="ARBA" id="ARBA00007228"/>
    </source>
</evidence>
<comment type="similarity">
    <text evidence="1">Belongs to the class IV-like SAM-binding methyltransferase superfamily. RNA methyltransferase TrmH family.</text>
</comment>
<reference evidence="6" key="1">
    <citation type="submission" date="2018-05" db="EMBL/GenBank/DDBJ databases">
        <authorList>
            <person name="Li Y."/>
        </authorList>
    </citation>
    <scope>NUCLEOTIDE SEQUENCE [LARGE SCALE GENOMIC DNA]</scope>
    <source>
        <strain evidence="6">3d-2-2</strain>
    </source>
</reference>
<proteinExistence type="inferred from homology"/>
<dbReference type="Pfam" id="PF00588">
    <property type="entry name" value="SpoU_methylase"/>
    <property type="match status" value="1"/>
</dbReference>
<dbReference type="InterPro" id="IPR029028">
    <property type="entry name" value="Alpha/beta_knot_MTases"/>
</dbReference>
<evidence type="ECO:0000313" key="6">
    <source>
        <dbReference type="Proteomes" id="UP000245212"/>
    </source>
</evidence>
<evidence type="ECO:0000256" key="2">
    <source>
        <dbReference type="ARBA" id="ARBA00022603"/>
    </source>
</evidence>
<dbReference type="InterPro" id="IPR053888">
    <property type="entry name" value="MRM3-like_sub_bind"/>
</dbReference>
<dbReference type="GO" id="GO:0003723">
    <property type="term" value="F:RNA binding"/>
    <property type="evidence" value="ECO:0007669"/>
    <property type="project" value="InterPro"/>
</dbReference>
<gene>
    <name evidence="5" type="ORF">DD235_04110</name>
</gene>
<dbReference type="Proteomes" id="UP000245212">
    <property type="component" value="Unassembled WGS sequence"/>
</dbReference>
<dbReference type="EMBL" id="QETA01000001">
    <property type="protein sequence ID" value="PWF25336.1"/>
    <property type="molecule type" value="Genomic_DNA"/>
</dbReference>